<protein>
    <recommendedName>
        <fullName evidence="5">PRC-barrel domain-containing protein</fullName>
    </recommendedName>
</protein>
<organism evidence="3 4">
    <name type="scientific">Alteraurantiacibacter buctensis</name>
    <dbReference type="NCBI Taxonomy" id="1503981"/>
    <lineage>
        <taxon>Bacteria</taxon>
        <taxon>Pseudomonadati</taxon>
        <taxon>Pseudomonadota</taxon>
        <taxon>Alphaproteobacteria</taxon>
        <taxon>Sphingomonadales</taxon>
        <taxon>Erythrobacteraceae</taxon>
        <taxon>Alteraurantiacibacter</taxon>
    </lineage>
</organism>
<keyword evidence="2" id="KW-0732">Signal</keyword>
<evidence type="ECO:0000313" key="4">
    <source>
        <dbReference type="Proteomes" id="UP000466966"/>
    </source>
</evidence>
<evidence type="ECO:0000256" key="1">
    <source>
        <dbReference type="SAM" id="MobiDB-lite"/>
    </source>
</evidence>
<feature type="chain" id="PRO_5032867141" description="PRC-barrel domain-containing protein" evidence="2">
    <location>
        <begin position="21"/>
        <end position="279"/>
    </location>
</feature>
<keyword evidence="4" id="KW-1185">Reference proteome</keyword>
<feature type="compositionally biased region" description="Low complexity" evidence="1">
    <location>
        <begin position="104"/>
        <end position="118"/>
    </location>
</feature>
<dbReference type="RefSeq" id="WP_160770013.1">
    <property type="nucleotide sequence ID" value="NZ_WTYV01000001.1"/>
</dbReference>
<dbReference type="AlphaFoldDB" id="A0A844YT54"/>
<sequence length="279" mass="25785">MKKLLIAASAIALFAVPAQAQLLGGSGGLGGMVGGTLGGGFGSMGGTLDSVSSSIGSTLDASGSTSGDQQVDRRSGRVQANRRADANTSASVAPLVDNPVAPLSGEASGSGSAAGQGSADAQLIGTDAVAGLAGQTNGQVLDAASSGQAVAAGLVASAQGTAGQATGTAVPLAGSATGSATGTGNAAGSIGTGLGNSALAVAGSGAANGTGAFAVAPGMDVFGAGGEKIGEVRQVVANSQGTVSEVVVRQDGQNVTYPAAALHGSGSALYAGEGDAAVN</sequence>
<dbReference type="EMBL" id="WTYV01000001">
    <property type="protein sequence ID" value="MXO70051.1"/>
    <property type="molecule type" value="Genomic_DNA"/>
</dbReference>
<name>A0A844YT54_9SPHN</name>
<evidence type="ECO:0000256" key="2">
    <source>
        <dbReference type="SAM" id="SignalP"/>
    </source>
</evidence>
<feature type="signal peptide" evidence="2">
    <location>
        <begin position="1"/>
        <end position="20"/>
    </location>
</feature>
<evidence type="ECO:0008006" key="5">
    <source>
        <dbReference type="Google" id="ProtNLM"/>
    </source>
</evidence>
<proteinExistence type="predicted"/>
<evidence type="ECO:0000313" key="3">
    <source>
        <dbReference type="EMBL" id="MXO70051.1"/>
    </source>
</evidence>
<feature type="region of interest" description="Disordered" evidence="1">
    <location>
        <begin position="55"/>
        <end position="118"/>
    </location>
</feature>
<dbReference type="OrthoDB" id="7410596at2"/>
<dbReference type="Proteomes" id="UP000466966">
    <property type="component" value="Unassembled WGS sequence"/>
</dbReference>
<comment type="caution">
    <text evidence="3">The sequence shown here is derived from an EMBL/GenBank/DDBJ whole genome shotgun (WGS) entry which is preliminary data.</text>
</comment>
<reference evidence="3 4" key="1">
    <citation type="submission" date="2019-12" db="EMBL/GenBank/DDBJ databases">
        <title>Genomic-based taxomic classification of the family Erythrobacteraceae.</title>
        <authorList>
            <person name="Xu L."/>
        </authorList>
    </citation>
    <scope>NUCLEOTIDE SEQUENCE [LARGE SCALE GENOMIC DNA]</scope>
    <source>
        <strain evidence="3 4">M0322</strain>
    </source>
</reference>
<accession>A0A844YT54</accession>
<feature type="compositionally biased region" description="Polar residues" evidence="1">
    <location>
        <begin position="55"/>
        <end position="69"/>
    </location>
</feature>
<gene>
    <name evidence="3" type="ORF">GRI99_00195</name>
</gene>